<name>A0A9N8ZRD7_9GLOM</name>
<keyword evidence="3" id="KW-1185">Reference proteome</keyword>
<dbReference type="EMBL" id="CAJVPK010000395">
    <property type="protein sequence ID" value="CAG8504263.1"/>
    <property type="molecule type" value="Genomic_DNA"/>
</dbReference>
<dbReference type="Proteomes" id="UP000789706">
    <property type="component" value="Unassembled WGS sequence"/>
</dbReference>
<dbReference type="SUPFAM" id="SSF52047">
    <property type="entry name" value="RNI-like"/>
    <property type="match status" value="1"/>
</dbReference>
<evidence type="ECO:0000313" key="2">
    <source>
        <dbReference type="EMBL" id="CAG8504263.1"/>
    </source>
</evidence>
<dbReference type="Gene3D" id="3.80.10.10">
    <property type="entry name" value="Ribonuclease Inhibitor"/>
    <property type="match status" value="1"/>
</dbReference>
<dbReference type="AlphaFoldDB" id="A0A9N8ZRD7"/>
<dbReference type="InterPro" id="IPR036047">
    <property type="entry name" value="F-box-like_dom_sf"/>
</dbReference>
<sequence length="546" mass="63549">MSPTLPNECLHEIFSYLDNDLKTLHSAIFVSHVWCENAIPFLWKKPFRQNPKEINLFKIIPIFLSFLKNQKKDDLQLENISTFKLPTKTTFDYPFFIQHLDLNYLITAVTQWLIKYPPINETSLFYYKRTKKEISIDYLKRNDFVVSILITIITISEKIEKLEINMDKELDVNIVEEITKFFAIPETFKCLSQLTHLEFSGKVFLTGIISELSNYAHELISIKFCPSEEIPGESYKEFANLILTQKNLKYLRLEWPSRKFNATQILLSLSNSVNSLLEFTMINGCVTDGRAFESLADCSNLELLHFNGQHFTVEQMKPFYDANMPKLYSLQLIDLYDRIDRISQLPPRMTTTTTTNITNPYIGIFQNTRMSSNLRNLCIRTKGMSLHSILEAVSRICQNFISFTTYMIKNEDKNFILSIIRNSPRLESLEILAIDEIFVDFISFIPLALPSPPLCRDGNDLLLEMVKVLPNGLRHLNISQLEILDGTLKYFLEKCEAKLKSLIYYSNHILNDEEFIKKISDEKGWKVKQIDSINVGENVRIIVLWE</sequence>
<accession>A0A9N8ZRD7</accession>
<reference evidence="2" key="1">
    <citation type="submission" date="2021-06" db="EMBL/GenBank/DDBJ databases">
        <authorList>
            <person name="Kallberg Y."/>
            <person name="Tangrot J."/>
            <person name="Rosling A."/>
        </authorList>
    </citation>
    <scope>NUCLEOTIDE SEQUENCE</scope>
    <source>
        <strain evidence="2">AZ414A</strain>
    </source>
</reference>
<protein>
    <submittedName>
        <fullName evidence="2">2541_t:CDS:1</fullName>
    </submittedName>
</protein>
<dbReference type="InterPro" id="IPR032675">
    <property type="entry name" value="LRR_dom_sf"/>
</dbReference>
<dbReference type="OrthoDB" id="2317252at2759"/>
<dbReference type="SUPFAM" id="SSF81383">
    <property type="entry name" value="F-box domain"/>
    <property type="match status" value="1"/>
</dbReference>
<organism evidence="2 3">
    <name type="scientific">Diversispora eburnea</name>
    <dbReference type="NCBI Taxonomy" id="1213867"/>
    <lineage>
        <taxon>Eukaryota</taxon>
        <taxon>Fungi</taxon>
        <taxon>Fungi incertae sedis</taxon>
        <taxon>Mucoromycota</taxon>
        <taxon>Glomeromycotina</taxon>
        <taxon>Glomeromycetes</taxon>
        <taxon>Diversisporales</taxon>
        <taxon>Diversisporaceae</taxon>
        <taxon>Diversispora</taxon>
    </lineage>
</organism>
<comment type="caution">
    <text evidence="2">The sequence shown here is derived from an EMBL/GenBank/DDBJ whole genome shotgun (WGS) entry which is preliminary data.</text>
</comment>
<dbReference type="CDD" id="cd09917">
    <property type="entry name" value="F-box_SF"/>
    <property type="match status" value="1"/>
</dbReference>
<evidence type="ECO:0000313" key="3">
    <source>
        <dbReference type="Proteomes" id="UP000789706"/>
    </source>
</evidence>
<feature type="domain" description="F-box" evidence="1">
    <location>
        <begin position="4"/>
        <end position="48"/>
    </location>
</feature>
<dbReference type="Pfam" id="PF12937">
    <property type="entry name" value="F-box-like"/>
    <property type="match status" value="1"/>
</dbReference>
<gene>
    <name evidence="2" type="ORF">DEBURN_LOCUS4838</name>
</gene>
<proteinExistence type="predicted"/>
<evidence type="ECO:0000259" key="1">
    <source>
        <dbReference type="Pfam" id="PF12937"/>
    </source>
</evidence>
<dbReference type="InterPro" id="IPR001810">
    <property type="entry name" value="F-box_dom"/>
</dbReference>